<organism evidence="1 2">
    <name type="scientific">Phyllostomus discolor</name>
    <name type="common">pale spear-nosed bat</name>
    <dbReference type="NCBI Taxonomy" id="89673"/>
    <lineage>
        <taxon>Eukaryota</taxon>
        <taxon>Metazoa</taxon>
        <taxon>Chordata</taxon>
        <taxon>Craniata</taxon>
        <taxon>Vertebrata</taxon>
        <taxon>Euteleostomi</taxon>
        <taxon>Mammalia</taxon>
        <taxon>Eutheria</taxon>
        <taxon>Laurasiatheria</taxon>
        <taxon>Chiroptera</taxon>
        <taxon>Yangochiroptera</taxon>
        <taxon>Phyllostomidae</taxon>
        <taxon>Phyllostominae</taxon>
        <taxon>Phyllostomus</taxon>
    </lineage>
</organism>
<evidence type="ECO:0000313" key="1">
    <source>
        <dbReference type="EMBL" id="KAF6114560.1"/>
    </source>
</evidence>
<dbReference type="Proteomes" id="UP000664940">
    <property type="component" value="Unassembled WGS sequence"/>
</dbReference>
<proteinExistence type="predicted"/>
<sequence length="155" mass="17377">MMLGGLTELRKAIIFMVIIYYSERIQIKFSKGKTHIGQSPGETSISFQLPVPLESFGQCLVFLAVMCSNAKYHQPGKLTRTWMARAFIGSLCACMTDLVTQSPTPPEVKLFQHRPNHTASVNPLAWPKAPGIYTKTLKKLFFQVSPSRDCIVALW</sequence>
<dbReference type="EMBL" id="JABVXQ010000004">
    <property type="protein sequence ID" value="KAF6114560.1"/>
    <property type="molecule type" value="Genomic_DNA"/>
</dbReference>
<protein>
    <submittedName>
        <fullName evidence="1">Uncharacterized protein</fullName>
    </submittedName>
</protein>
<name>A0A834AS50_9CHIR</name>
<evidence type="ECO:0000313" key="2">
    <source>
        <dbReference type="Proteomes" id="UP000664940"/>
    </source>
</evidence>
<accession>A0A834AS50</accession>
<gene>
    <name evidence="1" type="ORF">HJG60_010534</name>
</gene>
<reference evidence="1 2" key="1">
    <citation type="journal article" date="2020" name="Nature">
        <title>Six reference-quality genomes reveal evolution of bat adaptations.</title>
        <authorList>
            <person name="Jebb D."/>
            <person name="Huang Z."/>
            <person name="Pippel M."/>
            <person name="Hughes G.M."/>
            <person name="Lavrichenko K."/>
            <person name="Devanna P."/>
            <person name="Winkler S."/>
            <person name="Jermiin L.S."/>
            <person name="Skirmuntt E.C."/>
            <person name="Katzourakis A."/>
            <person name="Burkitt-Gray L."/>
            <person name="Ray D.A."/>
            <person name="Sullivan K.A.M."/>
            <person name="Roscito J.G."/>
            <person name="Kirilenko B.M."/>
            <person name="Davalos L.M."/>
            <person name="Corthals A.P."/>
            <person name="Power M.L."/>
            <person name="Jones G."/>
            <person name="Ransome R.D."/>
            <person name="Dechmann D.K.N."/>
            <person name="Locatelli A.G."/>
            <person name="Puechmaille S.J."/>
            <person name="Fedrigo O."/>
            <person name="Jarvis E.D."/>
            <person name="Hiller M."/>
            <person name="Vernes S.C."/>
            <person name="Myers E.W."/>
            <person name="Teeling E.C."/>
        </authorList>
    </citation>
    <scope>NUCLEOTIDE SEQUENCE [LARGE SCALE GENOMIC DNA]</scope>
    <source>
        <strain evidence="1">Bat1K_MPI-CBG_1</strain>
    </source>
</reference>
<comment type="caution">
    <text evidence="1">The sequence shown here is derived from an EMBL/GenBank/DDBJ whole genome shotgun (WGS) entry which is preliminary data.</text>
</comment>
<dbReference type="AlphaFoldDB" id="A0A834AS50"/>